<feature type="compositionally biased region" description="Basic and acidic residues" evidence="1">
    <location>
        <begin position="74"/>
        <end position="83"/>
    </location>
</feature>
<dbReference type="EMBL" id="CM000765">
    <property type="protein sequence ID" value="KXG26301.1"/>
    <property type="molecule type" value="Genomic_DNA"/>
</dbReference>
<keyword evidence="3" id="KW-1185">Reference proteome</keyword>
<gene>
    <name evidence="2" type="ORF">SORBI_3006G078800</name>
</gene>
<protein>
    <submittedName>
        <fullName evidence="2">Uncharacterized protein</fullName>
    </submittedName>
</protein>
<evidence type="ECO:0000313" key="3">
    <source>
        <dbReference type="Proteomes" id="UP000000768"/>
    </source>
</evidence>
<proteinExistence type="predicted"/>
<organism evidence="2 3">
    <name type="scientific">Sorghum bicolor</name>
    <name type="common">Sorghum</name>
    <name type="synonym">Sorghum vulgare</name>
    <dbReference type="NCBI Taxonomy" id="4558"/>
    <lineage>
        <taxon>Eukaryota</taxon>
        <taxon>Viridiplantae</taxon>
        <taxon>Streptophyta</taxon>
        <taxon>Embryophyta</taxon>
        <taxon>Tracheophyta</taxon>
        <taxon>Spermatophyta</taxon>
        <taxon>Magnoliopsida</taxon>
        <taxon>Liliopsida</taxon>
        <taxon>Poales</taxon>
        <taxon>Poaceae</taxon>
        <taxon>PACMAD clade</taxon>
        <taxon>Panicoideae</taxon>
        <taxon>Andropogonodae</taxon>
        <taxon>Andropogoneae</taxon>
        <taxon>Sorghinae</taxon>
        <taxon>Sorghum</taxon>
    </lineage>
</organism>
<dbReference type="Gramene" id="KXG26301">
    <property type="protein sequence ID" value="KXG26301"/>
    <property type="gene ID" value="SORBI_3006G078800"/>
</dbReference>
<reference evidence="2 3" key="1">
    <citation type="journal article" date="2009" name="Nature">
        <title>The Sorghum bicolor genome and the diversification of grasses.</title>
        <authorList>
            <person name="Paterson A.H."/>
            <person name="Bowers J.E."/>
            <person name="Bruggmann R."/>
            <person name="Dubchak I."/>
            <person name="Grimwood J."/>
            <person name="Gundlach H."/>
            <person name="Haberer G."/>
            <person name="Hellsten U."/>
            <person name="Mitros T."/>
            <person name="Poliakov A."/>
            <person name="Schmutz J."/>
            <person name="Spannagl M."/>
            <person name="Tang H."/>
            <person name="Wang X."/>
            <person name="Wicker T."/>
            <person name="Bharti A.K."/>
            <person name="Chapman J."/>
            <person name="Feltus F.A."/>
            <person name="Gowik U."/>
            <person name="Grigoriev I.V."/>
            <person name="Lyons E."/>
            <person name="Maher C.A."/>
            <person name="Martis M."/>
            <person name="Narechania A."/>
            <person name="Otillar R.P."/>
            <person name="Penning B.W."/>
            <person name="Salamov A.A."/>
            <person name="Wang Y."/>
            <person name="Zhang L."/>
            <person name="Carpita N.C."/>
            <person name="Freeling M."/>
            <person name="Gingle A.R."/>
            <person name="Hash C.T."/>
            <person name="Keller B."/>
            <person name="Klein P."/>
            <person name="Kresovich S."/>
            <person name="McCann M.C."/>
            <person name="Ming R."/>
            <person name="Peterson D.G."/>
            <person name="Mehboob-ur-Rahman"/>
            <person name="Ware D."/>
            <person name="Westhoff P."/>
            <person name="Mayer K.F."/>
            <person name="Messing J."/>
            <person name="Rokhsar D.S."/>
        </authorList>
    </citation>
    <scope>NUCLEOTIDE SEQUENCE [LARGE SCALE GENOMIC DNA]</scope>
    <source>
        <strain evidence="3">cv. BTx623</strain>
    </source>
</reference>
<sequence length="180" mass="20589">MRSPPRTPSVLPAPLLCRSPCDPHHIGVCIYVPDSARPHLDPFTGDEGLQQQKLGGLPHVPPPDPARSTTRPDQATREPERRHQGLLPRHRSWIQVLTNHQHPHRCPQKKKAKSPTTKKTKEWTPSLSHLAISIHTSRQESARPDQATRELERRHQGLLPRFHRGPLPRHRSWIHVLADH</sequence>
<dbReference type="AlphaFoldDB" id="A0A1B6PKW1"/>
<evidence type="ECO:0000256" key="1">
    <source>
        <dbReference type="SAM" id="MobiDB-lite"/>
    </source>
</evidence>
<feature type="compositionally biased region" description="Basic residues" evidence="1">
    <location>
        <begin position="101"/>
        <end position="118"/>
    </location>
</feature>
<dbReference type="Proteomes" id="UP000000768">
    <property type="component" value="Chromosome 6"/>
</dbReference>
<name>A0A1B6PKW1_SORBI</name>
<dbReference type="InParanoid" id="A0A1B6PKW1"/>
<accession>A0A1B6PKW1</accession>
<reference evidence="3" key="2">
    <citation type="journal article" date="2018" name="Plant J.">
        <title>The Sorghum bicolor reference genome: improved assembly, gene annotations, a transcriptome atlas, and signatures of genome organization.</title>
        <authorList>
            <person name="McCormick R.F."/>
            <person name="Truong S.K."/>
            <person name="Sreedasyam A."/>
            <person name="Jenkins J."/>
            <person name="Shu S."/>
            <person name="Sims D."/>
            <person name="Kennedy M."/>
            <person name="Amirebrahimi M."/>
            <person name="Weers B.D."/>
            <person name="McKinley B."/>
            <person name="Mattison A."/>
            <person name="Morishige D.T."/>
            <person name="Grimwood J."/>
            <person name="Schmutz J."/>
            <person name="Mullet J.E."/>
        </authorList>
    </citation>
    <scope>NUCLEOTIDE SEQUENCE [LARGE SCALE GENOMIC DNA]</scope>
    <source>
        <strain evidence="3">cv. BTx623</strain>
    </source>
</reference>
<evidence type="ECO:0000313" key="2">
    <source>
        <dbReference type="EMBL" id="KXG26301.1"/>
    </source>
</evidence>
<feature type="region of interest" description="Disordered" evidence="1">
    <location>
        <begin position="41"/>
        <end position="122"/>
    </location>
</feature>